<dbReference type="Gene3D" id="3.20.20.450">
    <property type="entry name" value="EAL domain"/>
    <property type="match status" value="1"/>
</dbReference>
<proteinExistence type="predicted"/>
<gene>
    <name evidence="2" type="ORF">L3081_24745</name>
</gene>
<dbReference type="PANTHER" id="PTHR33121:SF70">
    <property type="entry name" value="SIGNALING PROTEIN YKOW"/>
    <property type="match status" value="1"/>
</dbReference>
<dbReference type="PROSITE" id="PS50883">
    <property type="entry name" value="EAL"/>
    <property type="match status" value="1"/>
</dbReference>
<dbReference type="InterPro" id="IPR050706">
    <property type="entry name" value="Cyclic-di-GMP_PDE-like"/>
</dbReference>
<accession>A0ABS9X748</accession>
<evidence type="ECO:0000313" key="3">
    <source>
        <dbReference type="Proteomes" id="UP001139646"/>
    </source>
</evidence>
<dbReference type="SMART" id="SM00052">
    <property type="entry name" value="EAL"/>
    <property type="match status" value="1"/>
</dbReference>
<dbReference type="Pfam" id="PF00563">
    <property type="entry name" value="EAL"/>
    <property type="match status" value="1"/>
</dbReference>
<dbReference type="Proteomes" id="UP001139646">
    <property type="component" value="Unassembled WGS sequence"/>
</dbReference>
<evidence type="ECO:0000313" key="2">
    <source>
        <dbReference type="EMBL" id="MCI2286034.1"/>
    </source>
</evidence>
<evidence type="ECO:0000259" key="1">
    <source>
        <dbReference type="PROSITE" id="PS50883"/>
    </source>
</evidence>
<dbReference type="InterPro" id="IPR001633">
    <property type="entry name" value="EAL_dom"/>
</dbReference>
<dbReference type="PANTHER" id="PTHR33121">
    <property type="entry name" value="CYCLIC DI-GMP PHOSPHODIESTERASE PDEF"/>
    <property type="match status" value="1"/>
</dbReference>
<dbReference type="InterPro" id="IPR035919">
    <property type="entry name" value="EAL_sf"/>
</dbReference>
<organism evidence="2 3">
    <name type="scientific">Colwellia maritima</name>
    <dbReference type="NCBI Taxonomy" id="2912588"/>
    <lineage>
        <taxon>Bacteria</taxon>
        <taxon>Pseudomonadati</taxon>
        <taxon>Pseudomonadota</taxon>
        <taxon>Gammaproteobacteria</taxon>
        <taxon>Alteromonadales</taxon>
        <taxon>Colwelliaceae</taxon>
        <taxon>Colwellia</taxon>
    </lineage>
</organism>
<dbReference type="CDD" id="cd01948">
    <property type="entry name" value="EAL"/>
    <property type="match status" value="1"/>
</dbReference>
<sequence>MNLQNTAGTQAAFAHQSICDNQCLKPVACEILFRGMKEKTLNNFLEEPHLFVLHLDALVKDKALAIKSLYDTYEYSMYFVNFTPSQIASPDFIHALRWFDDNAISANTVIIEVTELAFEKENNEAFLHNVALARRKGHLIAIDDFGSGYSNFERIIMLRPHIVKLDRSILNLSSHTKRNNHILNSIVSFVHEIGAKCIVEGVENEDLLAIAKKSGADYLQGYHLSYPTLINEPAAQKEHGLNHGIDLFRAMDLKPNYSC</sequence>
<feature type="domain" description="EAL" evidence="1">
    <location>
        <begin position="1"/>
        <end position="241"/>
    </location>
</feature>
<dbReference type="SUPFAM" id="SSF141868">
    <property type="entry name" value="EAL domain-like"/>
    <property type="match status" value="1"/>
</dbReference>
<comment type="caution">
    <text evidence="2">The sequence shown here is derived from an EMBL/GenBank/DDBJ whole genome shotgun (WGS) entry which is preliminary data.</text>
</comment>
<name>A0ABS9X748_9GAMM</name>
<protein>
    <submittedName>
        <fullName evidence="2">EAL domain-containing protein</fullName>
    </submittedName>
</protein>
<reference evidence="2" key="1">
    <citation type="submission" date="2022-01" db="EMBL/GenBank/DDBJ databases">
        <title>Colwellia maritima, isolated from seawater.</title>
        <authorList>
            <person name="Kristyanto S."/>
            <person name="Jung J."/>
            <person name="Jeon C.O."/>
        </authorList>
    </citation>
    <scope>NUCLEOTIDE SEQUENCE</scope>
    <source>
        <strain evidence="2">MSW7</strain>
    </source>
</reference>
<keyword evidence="3" id="KW-1185">Reference proteome</keyword>
<dbReference type="EMBL" id="JAKKSL010000007">
    <property type="protein sequence ID" value="MCI2286034.1"/>
    <property type="molecule type" value="Genomic_DNA"/>
</dbReference>
<dbReference type="RefSeq" id="WP_242289139.1">
    <property type="nucleotide sequence ID" value="NZ_JAKKSL010000007.1"/>
</dbReference>